<dbReference type="GO" id="GO:0003677">
    <property type="term" value="F:DNA binding"/>
    <property type="evidence" value="ECO:0007669"/>
    <property type="project" value="UniProtKB-KW"/>
</dbReference>
<sequence length="245" mass="29055">MNIKQVTKLTGLTSKTLRHWESVGLLSPSRADNDYRNYTDNDLNQIFYILSLRQLNVPLEKIKEILSAQIDEKTALTTHLSVLTERQNTLSALIKHLSSKLEKGDYQMSKKDFELFKQQQLEENEKNYGIEIRQKYGQQTIKKANQKFLNQSETDFGWTKETHEKIINILEKAYADNDEQLAFEAVKLHKRWLEFYWEDHSVTPEAHIGLTHMYCDDERFRKNYTQKYDGLPEFFLNTTINFYNK</sequence>
<dbReference type="Gene3D" id="1.10.1660.10">
    <property type="match status" value="1"/>
</dbReference>
<dbReference type="InterPro" id="IPR047057">
    <property type="entry name" value="MerR_fam"/>
</dbReference>
<dbReference type="PANTHER" id="PTHR30204">
    <property type="entry name" value="REDOX-CYCLING DRUG-SENSING TRANSCRIPTIONAL ACTIVATOR SOXR"/>
    <property type="match status" value="1"/>
</dbReference>
<keyword evidence="2" id="KW-0805">Transcription regulation</keyword>
<dbReference type="InterPro" id="IPR012925">
    <property type="entry name" value="TipAS_dom"/>
</dbReference>
<evidence type="ECO:0000256" key="1">
    <source>
        <dbReference type="ARBA" id="ARBA00022491"/>
    </source>
</evidence>
<evidence type="ECO:0000256" key="2">
    <source>
        <dbReference type="ARBA" id="ARBA00023015"/>
    </source>
</evidence>
<keyword evidence="7" id="KW-1185">Reference proteome</keyword>
<dbReference type="OrthoDB" id="9814833at2"/>
<keyword evidence="4" id="KW-0804">Transcription</keyword>
<dbReference type="EMBL" id="CP032627">
    <property type="protein sequence ID" value="AYG01980.1"/>
    <property type="molecule type" value="Genomic_DNA"/>
</dbReference>
<evidence type="ECO:0000313" key="7">
    <source>
        <dbReference type="Proteomes" id="UP000269374"/>
    </source>
</evidence>
<organism evidence="6 7">
    <name type="scientific">Lactococcus allomyrinae</name>
    <dbReference type="NCBI Taxonomy" id="2419773"/>
    <lineage>
        <taxon>Bacteria</taxon>
        <taxon>Bacillati</taxon>
        <taxon>Bacillota</taxon>
        <taxon>Bacilli</taxon>
        <taxon>Lactobacillales</taxon>
        <taxon>Streptococcaceae</taxon>
        <taxon>Lactococcus</taxon>
    </lineage>
</organism>
<dbReference type="PROSITE" id="PS50937">
    <property type="entry name" value="HTH_MERR_2"/>
    <property type="match status" value="1"/>
</dbReference>
<dbReference type="KEGG" id="lact:D7I46_10435"/>
<proteinExistence type="predicted"/>
<gene>
    <name evidence="6" type="ORF">D7I46_10435</name>
</gene>
<dbReference type="Gene3D" id="1.10.490.50">
    <property type="entry name" value="Antibiotic binding domain of TipA-like multidrug resistance regulators"/>
    <property type="match status" value="1"/>
</dbReference>
<dbReference type="PANTHER" id="PTHR30204:SF69">
    <property type="entry name" value="MERR-FAMILY TRANSCRIPTIONAL REGULATOR"/>
    <property type="match status" value="1"/>
</dbReference>
<dbReference type="InterPro" id="IPR036244">
    <property type="entry name" value="TipA-like_antibiotic-bd"/>
</dbReference>
<evidence type="ECO:0000256" key="4">
    <source>
        <dbReference type="ARBA" id="ARBA00023163"/>
    </source>
</evidence>
<reference evidence="6 7" key="1">
    <citation type="submission" date="2018-09" db="EMBL/GenBank/DDBJ databases">
        <title>Genome sequencing of strain 1JSPR-7.</title>
        <authorList>
            <person name="Heo J."/>
            <person name="Kim S.-J."/>
            <person name="Kwon S.-W."/>
        </authorList>
    </citation>
    <scope>NUCLEOTIDE SEQUENCE [LARGE SCALE GENOMIC DNA]</scope>
    <source>
        <strain evidence="6 7">1JSPR-7</strain>
    </source>
</reference>
<dbReference type="InterPro" id="IPR000551">
    <property type="entry name" value="MerR-type_HTH_dom"/>
</dbReference>
<dbReference type="AlphaFoldDB" id="A0A387BLV8"/>
<dbReference type="CDD" id="cd00592">
    <property type="entry name" value="HTH_MerR-like"/>
    <property type="match status" value="1"/>
</dbReference>
<dbReference type="RefSeq" id="WP_120773349.1">
    <property type="nucleotide sequence ID" value="NZ_CP032627.1"/>
</dbReference>
<dbReference type="Proteomes" id="UP000269374">
    <property type="component" value="Chromosome"/>
</dbReference>
<keyword evidence="3" id="KW-0238">DNA-binding</keyword>
<dbReference type="GO" id="GO:0003700">
    <property type="term" value="F:DNA-binding transcription factor activity"/>
    <property type="evidence" value="ECO:0007669"/>
    <property type="project" value="InterPro"/>
</dbReference>
<dbReference type="SUPFAM" id="SSF46955">
    <property type="entry name" value="Putative DNA-binding domain"/>
    <property type="match status" value="1"/>
</dbReference>
<keyword evidence="1" id="KW-0678">Repressor</keyword>
<protein>
    <submittedName>
        <fullName evidence="6">MerR family transcriptional regulator</fullName>
    </submittedName>
</protein>
<dbReference type="InterPro" id="IPR009061">
    <property type="entry name" value="DNA-bd_dom_put_sf"/>
</dbReference>
<name>A0A387BLV8_9LACT</name>
<evidence type="ECO:0000259" key="5">
    <source>
        <dbReference type="PROSITE" id="PS50937"/>
    </source>
</evidence>
<dbReference type="SUPFAM" id="SSF89082">
    <property type="entry name" value="Antibiotic binding domain of TipA-like multidrug resistance regulators"/>
    <property type="match status" value="1"/>
</dbReference>
<feature type="domain" description="HTH merR-type" evidence="5">
    <location>
        <begin position="1"/>
        <end position="68"/>
    </location>
</feature>
<dbReference type="Pfam" id="PF07739">
    <property type="entry name" value="TipAS"/>
    <property type="match status" value="1"/>
</dbReference>
<dbReference type="SMART" id="SM00422">
    <property type="entry name" value="HTH_MERR"/>
    <property type="match status" value="1"/>
</dbReference>
<evidence type="ECO:0000313" key="6">
    <source>
        <dbReference type="EMBL" id="AYG01980.1"/>
    </source>
</evidence>
<evidence type="ECO:0000256" key="3">
    <source>
        <dbReference type="ARBA" id="ARBA00023125"/>
    </source>
</evidence>
<accession>A0A387BLV8</accession>
<dbReference type="Pfam" id="PF13411">
    <property type="entry name" value="MerR_1"/>
    <property type="match status" value="1"/>
</dbReference>